<accession>A0A7X0J6H5</accession>
<evidence type="ECO:0000313" key="1">
    <source>
        <dbReference type="EMBL" id="MBB6501833.1"/>
    </source>
</evidence>
<proteinExistence type="predicted"/>
<name>A0A7X0J6H5_9SPHI</name>
<dbReference type="EMBL" id="JACHCC010000011">
    <property type="protein sequence ID" value="MBB6501833.1"/>
    <property type="molecule type" value="Genomic_DNA"/>
</dbReference>
<dbReference type="Proteomes" id="UP000521017">
    <property type="component" value="Unassembled WGS sequence"/>
</dbReference>
<gene>
    <name evidence="1" type="ORF">HDF25_004010</name>
</gene>
<dbReference type="AlphaFoldDB" id="A0A7X0J6H5"/>
<protein>
    <submittedName>
        <fullName evidence="1">Uncharacterized protein</fullName>
    </submittedName>
</protein>
<evidence type="ECO:0000313" key="2">
    <source>
        <dbReference type="Proteomes" id="UP000521017"/>
    </source>
</evidence>
<dbReference type="RefSeq" id="WP_184627979.1">
    <property type="nucleotide sequence ID" value="NZ_JACHCC010000011.1"/>
</dbReference>
<sequence>MIKFAGTYDDEYYIKYFDGKPYVSLSLLLTLYHFDESKWYKVLYPIEYVEGYGYSFLEFMKLLLPERHPDDKWLGNISPEACNRFYFKDLTVAEILSVSDQNRN</sequence>
<reference evidence="1 2" key="1">
    <citation type="submission" date="2020-08" db="EMBL/GenBank/DDBJ databases">
        <title>Genomic Encyclopedia of Type Strains, Phase IV (KMG-V): Genome sequencing to study the core and pangenomes of soil and plant-associated prokaryotes.</title>
        <authorList>
            <person name="Whitman W."/>
        </authorList>
    </citation>
    <scope>NUCLEOTIDE SEQUENCE [LARGE SCALE GENOMIC DNA]</scope>
    <source>
        <strain evidence="1 2">M2T3</strain>
    </source>
</reference>
<organism evidence="1 2">
    <name type="scientific">Pedobacter cryoconitis</name>
    <dbReference type="NCBI Taxonomy" id="188932"/>
    <lineage>
        <taxon>Bacteria</taxon>
        <taxon>Pseudomonadati</taxon>
        <taxon>Bacteroidota</taxon>
        <taxon>Sphingobacteriia</taxon>
        <taxon>Sphingobacteriales</taxon>
        <taxon>Sphingobacteriaceae</taxon>
        <taxon>Pedobacter</taxon>
    </lineage>
</organism>
<comment type="caution">
    <text evidence="1">The sequence shown here is derived from an EMBL/GenBank/DDBJ whole genome shotgun (WGS) entry which is preliminary data.</text>
</comment>